<dbReference type="AlphaFoldDB" id="A0A1J1LMV5"/>
<accession>A0A1J1LMV5</accession>
<organism evidence="2 3">
    <name type="scientific">Planktothrix tepida PCC 9214</name>
    <dbReference type="NCBI Taxonomy" id="671072"/>
    <lineage>
        <taxon>Bacteria</taxon>
        <taxon>Bacillati</taxon>
        <taxon>Cyanobacteriota</taxon>
        <taxon>Cyanophyceae</taxon>
        <taxon>Oscillatoriophycideae</taxon>
        <taxon>Oscillatoriales</taxon>
        <taxon>Microcoleaceae</taxon>
        <taxon>Planktothrix</taxon>
    </lineage>
</organism>
<keyword evidence="3" id="KW-1185">Reference proteome</keyword>
<feature type="compositionally biased region" description="Low complexity" evidence="1">
    <location>
        <begin position="164"/>
        <end position="186"/>
    </location>
</feature>
<name>A0A1J1LMV5_9CYAN</name>
<evidence type="ECO:0008006" key="4">
    <source>
        <dbReference type="Google" id="ProtNLM"/>
    </source>
</evidence>
<sequence length="222" mass="25035">MRPHVHLVINLVSSTGEVANVWWDYPKTEKVLRHLEKCYGLTSVPCSWEVAKRSNSKGQVQRLARETAEFLAVDHPRIQQPQPSVRQLLQQAVDEAVIETTSTAELTKAFQSRGVVSNLTSQGIRYELNGIHFAGYQLGESYTLRAIELQLRLQQKRKAQQQQWQQKLNSKSSPPLSSQTSLPQSLITTNRTEPVIPLSSSQLQVKPPPLPKKTPNLLEPDL</sequence>
<evidence type="ECO:0000313" key="3">
    <source>
        <dbReference type="Proteomes" id="UP000184315"/>
    </source>
</evidence>
<dbReference type="EMBL" id="CZDF01000164">
    <property type="protein sequence ID" value="CUR33872.1"/>
    <property type="molecule type" value="Genomic_DNA"/>
</dbReference>
<evidence type="ECO:0000313" key="2">
    <source>
        <dbReference type="EMBL" id="CUR33872.1"/>
    </source>
</evidence>
<reference evidence="3" key="1">
    <citation type="submission" date="2015-10" db="EMBL/GenBank/DDBJ databases">
        <authorList>
            <person name="Regsiter A."/>
            <person name="william w."/>
        </authorList>
    </citation>
    <scope>NUCLEOTIDE SEQUENCE [LARGE SCALE GENOMIC DNA]</scope>
</reference>
<proteinExistence type="predicted"/>
<gene>
    <name evidence="2" type="ORF">PL9214580001</name>
</gene>
<feature type="compositionally biased region" description="Low complexity" evidence="1">
    <location>
        <begin position="213"/>
        <end position="222"/>
    </location>
</feature>
<protein>
    <recommendedName>
        <fullName evidence="4">Relaxase</fullName>
    </recommendedName>
</protein>
<feature type="region of interest" description="Disordered" evidence="1">
    <location>
        <begin position="164"/>
        <end position="222"/>
    </location>
</feature>
<dbReference type="Proteomes" id="UP000184315">
    <property type="component" value="Unassembled WGS sequence"/>
</dbReference>
<evidence type="ECO:0000256" key="1">
    <source>
        <dbReference type="SAM" id="MobiDB-lite"/>
    </source>
</evidence>